<evidence type="ECO:0000313" key="3">
    <source>
        <dbReference type="EMBL" id="CAD8356559.1"/>
    </source>
</evidence>
<dbReference type="PANTHER" id="PTHR43283:SF3">
    <property type="entry name" value="BETA-LACTAMASE FAMILY PROTEIN (AFU_ORTHOLOGUE AFUA_5G07500)"/>
    <property type="match status" value="1"/>
</dbReference>
<feature type="compositionally biased region" description="Low complexity" evidence="1">
    <location>
        <begin position="505"/>
        <end position="516"/>
    </location>
</feature>
<feature type="domain" description="Beta-lactamase-related" evidence="2">
    <location>
        <begin position="36"/>
        <end position="427"/>
    </location>
</feature>
<organism evidence="3">
    <name type="scientific">Pyrodinium bahamense</name>
    <dbReference type="NCBI Taxonomy" id="73915"/>
    <lineage>
        <taxon>Eukaryota</taxon>
        <taxon>Sar</taxon>
        <taxon>Alveolata</taxon>
        <taxon>Dinophyceae</taxon>
        <taxon>Gonyaulacales</taxon>
        <taxon>Pyrocystaceae</taxon>
        <taxon>Pyrodinium</taxon>
    </lineage>
</organism>
<protein>
    <recommendedName>
        <fullName evidence="2">Beta-lactamase-related domain-containing protein</fullName>
    </recommendedName>
</protein>
<gene>
    <name evidence="3" type="ORF">PBAH0796_LOCUS11926</name>
</gene>
<dbReference type="InterPro" id="IPR001466">
    <property type="entry name" value="Beta-lactam-related"/>
</dbReference>
<proteinExistence type="predicted"/>
<feature type="region of interest" description="Disordered" evidence="1">
    <location>
        <begin position="471"/>
        <end position="529"/>
    </location>
</feature>
<reference evidence="3" key="1">
    <citation type="submission" date="2021-01" db="EMBL/GenBank/DDBJ databases">
        <authorList>
            <person name="Corre E."/>
            <person name="Pelletier E."/>
            <person name="Niang G."/>
            <person name="Scheremetjew M."/>
            <person name="Finn R."/>
            <person name="Kale V."/>
            <person name="Holt S."/>
            <person name="Cochrane G."/>
            <person name="Meng A."/>
            <person name="Brown T."/>
            <person name="Cohen L."/>
        </authorList>
    </citation>
    <scope>NUCLEOTIDE SEQUENCE</scope>
    <source>
        <strain evidence="3">Pbaha01</strain>
    </source>
</reference>
<dbReference type="InterPro" id="IPR012338">
    <property type="entry name" value="Beta-lactam/transpept-like"/>
</dbReference>
<evidence type="ECO:0000259" key="2">
    <source>
        <dbReference type="Pfam" id="PF00144"/>
    </source>
</evidence>
<name>A0A7S0AAE6_9DINO</name>
<dbReference type="SUPFAM" id="SSF56601">
    <property type="entry name" value="beta-lactamase/transpeptidase-like"/>
    <property type="match status" value="1"/>
</dbReference>
<dbReference type="PANTHER" id="PTHR43283">
    <property type="entry name" value="BETA-LACTAMASE-RELATED"/>
    <property type="match status" value="1"/>
</dbReference>
<dbReference type="InterPro" id="IPR050789">
    <property type="entry name" value="Diverse_Enzym_Activities"/>
</dbReference>
<dbReference type="Gene3D" id="3.40.710.10">
    <property type="entry name" value="DD-peptidase/beta-lactamase superfamily"/>
    <property type="match status" value="1"/>
</dbReference>
<sequence length="529" mass="56798">MLTGEALMAGVPAASLLKIDAAELGVDTKPIEAAARRLRAQVNAGRLPGFLSCVLKAGKLVHFEACGVADLCYGVPLGADTLFRLYSQTKPIMVVGFMRLLERGLVRLDDAVAKYIPAFGKVVVGDKRRPLSRQIILRDLLAHTSGVGFGPGFGYEAENDYERTYVDLVQRVDAGEIQSLADWCNHIAKLPLRFQPGKDWGYGYSSDILGRIVEVAAGQPLDAFLQEEVIQPLGMSDTSFAVPAEKAPRLAALYKREPWDGSGKRVQFVTLDAGGSGIVEDEARGVRAVGSGDGSTYVAPSSSVFLQGKASSVIQGGGCVCSVAGGLVSTLHDYARFGQMLLNDGELGGVRLLRSETVRLLARDWLNDFSTERRRQPLWVWDTPGIGFSPLGQIGIEHPEAGPRRSAGSQLHTVHWGGAGGSGYMLNWPHRVLVLTYTGCAFDTATQKVMWRAAFGALRRGGARHPKCWRGPALQDGGEGLSATPIKKRPLGRADETAPEETDCSPASSAKASASAKHMRRSLRVGQKC</sequence>
<dbReference type="AlphaFoldDB" id="A0A7S0AAE6"/>
<dbReference type="EMBL" id="HBEG01019648">
    <property type="protein sequence ID" value="CAD8356559.1"/>
    <property type="molecule type" value="Transcribed_RNA"/>
</dbReference>
<accession>A0A7S0AAE6</accession>
<dbReference type="Pfam" id="PF00144">
    <property type="entry name" value="Beta-lactamase"/>
    <property type="match status" value="1"/>
</dbReference>
<evidence type="ECO:0000256" key="1">
    <source>
        <dbReference type="SAM" id="MobiDB-lite"/>
    </source>
</evidence>